<dbReference type="PROSITE" id="PS50949">
    <property type="entry name" value="HTH_GNTR"/>
    <property type="match status" value="1"/>
</dbReference>
<evidence type="ECO:0000256" key="3">
    <source>
        <dbReference type="ARBA" id="ARBA00023163"/>
    </source>
</evidence>
<dbReference type="CDD" id="cd07377">
    <property type="entry name" value="WHTH_GntR"/>
    <property type="match status" value="1"/>
</dbReference>
<dbReference type="EMBL" id="JABFTT010000003">
    <property type="protein sequence ID" value="MCE8019487.1"/>
    <property type="molecule type" value="Genomic_DNA"/>
</dbReference>
<protein>
    <submittedName>
        <fullName evidence="5">FCD domain-containing protein</fullName>
    </submittedName>
</protein>
<dbReference type="InterPro" id="IPR000524">
    <property type="entry name" value="Tscrpt_reg_HTH_GntR"/>
</dbReference>
<keyword evidence="2" id="KW-0238">DNA-binding</keyword>
<accession>A0ABS9AC42</accession>
<dbReference type="InterPro" id="IPR011711">
    <property type="entry name" value="GntR_C"/>
</dbReference>
<evidence type="ECO:0000256" key="2">
    <source>
        <dbReference type="ARBA" id="ARBA00023125"/>
    </source>
</evidence>
<evidence type="ECO:0000313" key="6">
    <source>
        <dbReference type="Proteomes" id="UP001320122"/>
    </source>
</evidence>
<evidence type="ECO:0000259" key="4">
    <source>
        <dbReference type="PROSITE" id="PS50949"/>
    </source>
</evidence>
<dbReference type="Gene3D" id="1.10.10.10">
    <property type="entry name" value="Winged helix-like DNA-binding domain superfamily/Winged helix DNA-binding domain"/>
    <property type="match status" value="1"/>
</dbReference>
<dbReference type="Pfam" id="PF00392">
    <property type="entry name" value="GntR"/>
    <property type="match status" value="1"/>
</dbReference>
<dbReference type="SUPFAM" id="SSF48008">
    <property type="entry name" value="GntR ligand-binding domain-like"/>
    <property type="match status" value="1"/>
</dbReference>
<evidence type="ECO:0000256" key="1">
    <source>
        <dbReference type="ARBA" id="ARBA00023015"/>
    </source>
</evidence>
<keyword evidence="1" id="KW-0805">Transcription regulation</keyword>
<reference evidence="5 6" key="1">
    <citation type="journal article" date="2021" name="Front. Microbiol.">
        <title>Aerobic Denitrification and Heterotrophic Sulfur Oxidation in the Genus Halomonas Revealed by Six Novel Species Characterizations and Genome-Based Analysis.</title>
        <authorList>
            <person name="Wang L."/>
            <person name="Shao Z."/>
        </authorList>
    </citation>
    <scope>NUCLEOTIDE SEQUENCE [LARGE SCALE GENOMIC DNA]</scope>
    <source>
        <strain evidence="5 6">MCCC 1A11036</strain>
    </source>
</reference>
<evidence type="ECO:0000313" key="5">
    <source>
        <dbReference type="EMBL" id="MCE8019487.1"/>
    </source>
</evidence>
<gene>
    <name evidence="5" type="ORF">HOP51_05030</name>
</gene>
<keyword evidence="6" id="KW-1185">Reference proteome</keyword>
<dbReference type="SUPFAM" id="SSF46785">
    <property type="entry name" value="Winged helix' DNA-binding domain"/>
    <property type="match status" value="1"/>
</dbReference>
<sequence length="244" mass="28031">MYKGLRRYQELAEELKLIIRKKGYQVGDRILTERQISETLNVGRSAAREAILMLEIEGLVEVKKGSGTYLISDELSAPKPLETADDVGPFELLQARQVVESNVAGLAALSVTKSDILRMRQALEMERKGIEEQNNDYSSDELFHRLIAEATQNSVLVDTVSELWKTRDRSLMWARLHERIFDTDYRKQWLRDHQEILSALQLKDSEGARRAMWQHLENVRDTLMELSDVDDPNFDGYLFNSSAG</sequence>
<dbReference type="InterPro" id="IPR008920">
    <property type="entry name" value="TF_FadR/GntR_C"/>
</dbReference>
<keyword evidence="3" id="KW-0804">Transcription</keyword>
<feature type="domain" description="HTH gntR-type" evidence="4">
    <location>
        <begin position="5"/>
        <end position="73"/>
    </location>
</feature>
<dbReference type="Gene3D" id="1.20.120.530">
    <property type="entry name" value="GntR ligand-binding domain-like"/>
    <property type="match status" value="1"/>
</dbReference>
<proteinExistence type="predicted"/>
<name>A0ABS9AC42_9GAMM</name>
<comment type="caution">
    <text evidence="5">The sequence shown here is derived from an EMBL/GenBank/DDBJ whole genome shotgun (WGS) entry which is preliminary data.</text>
</comment>
<dbReference type="PRINTS" id="PR00035">
    <property type="entry name" value="HTHGNTR"/>
</dbReference>
<dbReference type="SMART" id="SM00895">
    <property type="entry name" value="FCD"/>
    <property type="match status" value="1"/>
</dbReference>
<dbReference type="SMART" id="SM00345">
    <property type="entry name" value="HTH_GNTR"/>
    <property type="match status" value="1"/>
</dbReference>
<organism evidence="5 6">
    <name type="scientific">Billgrantia zhangzhouensis</name>
    <dbReference type="NCBI Taxonomy" id="2733481"/>
    <lineage>
        <taxon>Bacteria</taxon>
        <taxon>Pseudomonadati</taxon>
        <taxon>Pseudomonadota</taxon>
        <taxon>Gammaproteobacteria</taxon>
        <taxon>Oceanospirillales</taxon>
        <taxon>Halomonadaceae</taxon>
        <taxon>Billgrantia</taxon>
    </lineage>
</organism>
<dbReference type="Proteomes" id="UP001320122">
    <property type="component" value="Unassembled WGS sequence"/>
</dbReference>
<dbReference type="InterPro" id="IPR036390">
    <property type="entry name" value="WH_DNA-bd_sf"/>
</dbReference>
<dbReference type="InterPro" id="IPR036388">
    <property type="entry name" value="WH-like_DNA-bd_sf"/>
</dbReference>
<dbReference type="PANTHER" id="PTHR43537:SF5">
    <property type="entry name" value="UXU OPERON TRANSCRIPTIONAL REGULATOR"/>
    <property type="match status" value="1"/>
</dbReference>
<dbReference type="PANTHER" id="PTHR43537">
    <property type="entry name" value="TRANSCRIPTIONAL REGULATOR, GNTR FAMILY"/>
    <property type="match status" value="1"/>
</dbReference>
<dbReference type="Pfam" id="PF07729">
    <property type="entry name" value="FCD"/>
    <property type="match status" value="1"/>
</dbReference>